<dbReference type="RefSeq" id="WP_167073975.1">
    <property type="nucleotide sequence ID" value="NZ_JAAOZC010000006.1"/>
</dbReference>
<keyword evidence="10" id="KW-1185">Reference proteome</keyword>
<dbReference type="SUPFAM" id="SSF52172">
    <property type="entry name" value="CheY-like"/>
    <property type="match status" value="1"/>
</dbReference>
<evidence type="ECO:0000256" key="4">
    <source>
        <dbReference type="ARBA" id="ARBA00048267"/>
    </source>
</evidence>
<dbReference type="InterPro" id="IPR000673">
    <property type="entry name" value="Sig_transdc_resp-reg_Me-estase"/>
</dbReference>
<dbReference type="InterPro" id="IPR001789">
    <property type="entry name" value="Sig_transdc_resp-reg_receiver"/>
</dbReference>
<dbReference type="SMART" id="SM00448">
    <property type="entry name" value="REC"/>
    <property type="match status" value="1"/>
</dbReference>
<evidence type="ECO:0000256" key="3">
    <source>
        <dbReference type="ARBA" id="ARBA00039140"/>
    </source>
</evidence>
<dbReference type="InterPro" id="IPR035909">
    <property type="entry name" value="CheB_C"/>
</dbReference>
<dbReference type="PROSITE" id="PS50110">
    <property type="entry name" value="RESPONSE_REGULATORY"/>
    <property type="match status" value="1"/>
</dbReference>
<keyword evidence="1 5" id="KW-0145">Chemotaxis</keyword>
<dbReference type="InterPro" id="IPR011006">
    <property type="entry name" value="CheY-like_superfamily"/>
</dbReference>
<comment type="catalytic activity">
    <reaction evidence="4">
        <text>[protein]-L-glutamate 5-O-methyl ester + H2O = L-glutamyl-[protein] + methanol + H(+)</text>
        <dbReference type="Rhea" id="RHEA:23236"/>
        <dbReference type="Rhea" id="RHEA-COMP:10208"/>
        <dbReference type="Rhea" id="RHEA-COMP:10311"/>
        <dbReference type="ChEBI" id="CHEBI:15377"/>
        <dbReference type="ChEBI" id="CHEBI:15378"/>
        <dbReference type="ChEBI" id="CHEBI:17790"/>
        <dbReference type="ChEBI" id="CHEBI:29973"/>
        <dbReference type="ChEBI" id="CHEBI:82795"/>
        <dbReference type="EC" id="3.1.1.61"/>
    </reaction>
</comment>
<dbReference type="SUPFAM" id="SSF52738">
    <property type="entry name" value="Methylesterase CheB, C-terminal domain"/>
    <property type="match status" value="1"/>
</dbReference>
<dbReference type="GO" id="GO:0008984">
    <property type="term" value="F:protein-glutamate methylesterase activity"/>
    <property type="evidence" value="ECO:0007669"/>
    <property type="project" value="UniProtKB-EC"/>
</dbReference>
<feature type="domain" description="Response regulatory" evidence="7">
    <location>
        <begin position="16"/>
        <end position="134"/>
    </location>
</feature>
<dbReference type="CDD" id="cd16432">
    <property type="entry name" value="CheB_Rec"/>
    <property type="match status" value="1"/>
</dbReference>
<evidence type="ECO:0000256" key="5">
    <source>
        <dbReference type="PROSITE-ProRule" id="PRU00050"/>
    </source>
</evidence>
<dbReference type="Pfam" id="PF00072">
    <property type="entry name" value="Response_reg"/>
    <property type="match status" value="1"/>
</dbReference>
<evidence type="ECO:0000256" key="2">
    <source>
        <dbReference type="ARBA" id="ARBA00022801"/>
    </source>
</evidence>
<organism evidence="9 10">
    <name type="scientific">Sphingomonas vulcanisoli</name>
    <dbReference type="NCBI Taxonomy" id="1658060"/>
    <lineage>
        <taxon>Bacteria</taxon>
        <taxon>Pseudomonadati</taxon>
        <taxon>Pseudomonadota</taxon>
        <taxon>Alphaproteobacteria</taxon>
        <taxon>Sphingomonadales</taxon>
        <taxon>Sphingomonadaceae</taxon>
        <taxon>Sphingomonas</taxon>
    </lineage>
</organism>
<dbReference type="PANTHER" id="PTHR42872">
    <property type="entry name" value="PROTEIN-GLUTAMATE METHYLESTERASE/PROTEIN-GLUTAMINE GLUTAMINASE"/>
    <property type="match status" value="1"/>
</dbReference>
<proteinExistence type="predicted"/>
<evidence type="ECO:0000259" key="8">
    <source>
        <dbReference type="PROSITE" id="PS50122"/>
    </source>
</evidence>
<sequence>MLPRSPPAVRSGHPIRVLIVDDSIVARAVLARILAPELGFEVAGQCATAEAAIDFVNRQSVEIIVLDLNMPGLSGLDAIPQLIARSNGARVLIVSSAAGTGAVATVMALRLGAADTLLKPATGALGGAFADTLIETILRIAASEGAATPPPAIETVPGSAGVAARADAVGCVAIGSSTGGVHALASFFAAYPFRASAPILVTQHLPTPFMPFFARQLGEMTGRPTRLAVDGMPVLPGTVLLAPGDGHLQLARSRGHVHVKIGRQSAPSGCMPSVDPMLESVSEVYGEKGLAVILSGMGRDGVIGGRTLADSGGEVVAQDAASSVVWGMPGAVAKAGIAQIVLPPADLARHVEGRVLAKEQTPWR</sequence>
<evidence type="ECO:0000256" key="6">
    <source>
        <dbReference type="PROSITE-ProRule" id="PRU00169"/>
    </source>
</evidence>
<comment type="caution">
    <text evidence="9">The sequence shown here is derived from an EMBL/GenBank/DDBJ whole genome shotgun (WGS) entry which is preliminary data.</text>
</comment>
<reference evidence="9 10" key="1">
    <citation type="submission" date="2020-03" db="EMBL/GenBank/DDBJ databases">
        <title>Genomic Encyclopedia of Type Strains, Phase III (KMG-III): the genomes of soil and plant-associated and newly described type strains.</title>
        <authorList>
            <person name="Whitman W."/>
        </authorList>
    </citation>
    <scope>NUCLEOTIDE SEQUENCE [LARGE SCALE GENOMIC DNA]</scope>
    <source>
        <strain evidence="9 10">CECT 8804</strain>
    </source>
</reference>
<accession>A0ABX0TYR1</accession>
<feature type="domain" description="CheB-type methylesterase" evidence="8">
    <location>
        <begin position="172"/>
        <end position="358"/>
    </location>
</feature>
<dbReference type="PIRSF" id="PIRSF000876">
    <property type="entry name" value="RR_chemtxs_CheB"/>
    <property type="match status" value="1"/>
</dbReference>
<evidence type="ECO:0000256" key="1">
    <source>
        <dbReference type="ARBA" id="ARBA00022500"/>
    </source>
</evidence>
<dbReference type="PROSITE" id="PS50122">
    <property type="entry name" value="CHEB"/>
    <property type="match status" value="1"/>
</dbReference>
<feature type="active site" evidence="5">
    <location>
        <position position="300"/>
    </location>
</feature>
<evidence type="ECO:0000313" key="9">
    <source>
        <dbReference type="EMBL" id="NIJ08890.1"/>
    </source>
</evidence>
<dbReference type="InterPro" id="IPR008248">
    <property type="entry name" value="CheB-like"/>
</dbReference>
<dbReference type="NCBIfam" id="NF001965">
    <property type="entry name" value="PRK00742.1"/>
    <property type="match status" value="1"/>
</dbReference>
<gene>
    <name evidence="9" type="ORF">FHS31_002514</name>
</gene>
<dbReference type="EMBL" id="JAAOZC010000006">
    <property type="protein sequence ID" value="NIJ08890.1"/>
    <property type="molecule type" value="Genomic_DNA"/>
</dbReference>
<dbReference type="Pfam" id="PF01339">
    <property type="entry name" value="CheB_methylest"/>
    <property type="match status" value="1"/>
</dbReference>
<feature type="modified residue" description="4-aspartylphosphate" evidence="6">
    <location>
        <position position="67"/>
    </location>
</feature>
<evidence type="ECO:0000259" key="7">
    <source>
        <dbReference type="PROSITE" id="PS50110"/>
    </source>
</evidence>
<evidence type="ECO:0000313" key="10">
    <source>
        <dbReference type="Proteomes" id="UP000727456"/>
    </source>
</evidence>
<dbReference type="PANTHER" id="PTHR42872:SF3">
    <property type="entry name" value="PROTEIN-GLUTAMATE METHYLESTERASE_PROTEIN-GLUTAMINE GLUTAMINASE 1"/>
    <property type="match status" value="1"/>
</dbReference>
<protein>
    <recommendedName>
        <fullName evidence="3">protein-glutamate methylesterase</fullName>
        <ecNumber evidence="3">3.1.1.61</ecNumber>
    </recommendedName>
</protein>
<dbReference type="Gene3D" id="3.40.50.180">
    <property type="entry name" value="Methylesterase CheB, C-terminal domain"/>
    <property type="match status" value="1"/>
</dbReference>
<name>A0ABX0TYR1_9SPHN</name>
<keyword evidence="6" id="KW-0597">Phosphoprotein</keyword>
<dbReference type="Gene3D" id="3.40.50.2300">
    <property type="match status" value="1"/>
</dbReference>
<dbReference type="Proteomes" id="UP000727456">
    <property type="component" value="Unassembled WGS sequence"/>
</dbReference>
<dbReference type="CDD" id="cd17541">
    <property type="entry name" value="REC_CheB-like"/>
    <property type="match status" value="1"/>
</dbReference>
<dbReference type="EC" id="3.1.1.61" evidence="3"/>
<keyword evidence="2 5" id="KW-0378">Hydrolase</keyword>
<feature type="active site" evidence="5">
    <location>
        <position position="204"/>
    </location>
</feature>
<feature type="active site" evidence="5">
    <location>
        <position position="177"/>
    </location>
</feature>